<sequence length="77" mass="8769">MANAAFELELQTMASEERDADMRNCQAVKQHGPNKWELLMMGQLLPFLLEQIPFLLRIATLLKLLMNISAESNPLNL</sequence>
<dbReference type="AlphaFoldDB" id="B8B736"/>
<evidence type="ECO:0000313" key="1">
    <source>
        <dbReference type="EMBL" id="EEC81481.1"/>
    </source>
</evidence>
<evidence type="ECO:0000313" key="2">
    <source>
        <dbReference type="Proteomes" id="UP000007015"/>
    </source>
</evidence>
<reference evidence="1 2" key="1">
    <citation type="journal article" date="2005" name="PLoS Biol.">
        <title>The genomes of Oryza sativa: a history of duplications.</title>
        <authorList>
            <person name="Yu J."/>
            <person name="Wang J."/>
            <person name="Lin W."/>
            <person name="Li S."/>
            <person name="Li H."/>
            <person name="Zhou J."/>
            <person name="Ni P."/>
            <person name="Dong W."/>
            <person name="Hu S."/>
            <person name="Zeng C."/>
            <person name="Zhang J."/>
            <person name="Zhang Y."/>
            <person name="Li R."/>
            <person name="Xu Z."/>
            <person name="Li S."/>
            <person name="Li X."/>
            <person name="Zheng H."/>
            <person name="Cong L."/>
            <person name="Lin L."/>
            <person name="Yin J."/>
            <person name="Geng J."/>
            <person name="Li G."/>
            <person name="Shi J."/>
            <person name="Liu J."/>
            <person name="Lv H."/>
            <person name="Li J."/>
            <person name="Wang J."/>
            <person name="Deng Y."/>
            <person name="Ran L."/>
            <person name="Shi X."/>
            <person name="Wang X."/>
            <person name="Wu Q."/>
            <person name="Li C."/>
            <person name="Ren X."/>
            <person name="Wang J."/>
            <person name="Wang X."/>
            <person name="Li D."/>
            <person name="Liu D."/>
            <person name="Zhang X."/>
            <person name="Ji Z."/>
            <person name="Zhao W."/>
            <person name="Sun Y."/>
            <person name="Zhang Z."/>
            <person name="Bao J."/>
            <person name="Han Y."/>
            <person name="Dong L."/>
            <person name="Ji J."/>
            <person name="Chen P."/>
            <person name="Wu S."/>
            <person name="Liu J."/>
            <person name="Xiao Y."/>
            <person name="Bu D."/>
            <person name="Tan J."/>
            <person name="Yang L."/>
            <person name="Ye C."/>
            <person name="Zhang J."/>
            <person name="Xu J."/>
            <person name="Zhou Y."/>
            <person name="Yu Y."/>
            <person name="Zhang B."/>
            <person name="Zhuang S."/>
            <person name="Wei H."/>
            <person name="Liu B."/>
            <person name="Lei M."/>
            <person name="Yu H."/>
            <person name="Li Y."/>
            <person name="Xu H."/>
            <person name="Wei S."/>
            <person name="He X."/>
            <person name="Fang L."/>
            <person name="Zhang Z."/>
            <person name="Zhang Y."/>
            <person name="Huang X."/>
            <person name="Su Z."/>
            <person name="Tong W."/>
            <person name="Li J."/>
            <person name="Tong Z."/>
            <person name="Li S."/>
            <person name="Ye J."/>
            <person name="Wang L."/>
            <person name="Fang L."/>
            <person name="Lei T."/>
            <person name="Chen C."/>
            <person name="Chen H."/>
            <person name="Xu Z."/>
            <person name="Li H."/>
            <person name="Huang H."/>
            <person name="Zhang F."/>
            <person name="Xu H."/>
            <person name="Li N."/>
            <person name="Zhao C."/>
            <person name="Li S."/>
            <person name="Dong L."/>
            <person name="Huang Y."/>
            <person name="Li L."/>
            <person name="Xi Y."/>
            <person name="Qi Q."/>
            <person name="Li W."/>
            <person name="Zhang B."/>
            <person name="Hu W."/>
            <person name="Zhang Y."/>
            <person name="Tian X."/>
            <person name="Jiao Y."/>
            <person name="Liang X."/>
            <person name="Jin J."/>
            <person name="Gao L."/>
            <person name="Zheng W."/>
            <person name="Hao B."/>
            <person name="Liu S."/>
            <person name="Wang W."/>
            <person name="Yuan L."/>
            <person name="Cao M."/>
            <person name="McDermott J."/>
            <person name="Samudrala R."/>
            <person name="Wang J."/>
            <person name="Wong G.K."/>
            <person name="Yang H."/>
        </authorList>
    </citation>
    <scope>NUCLEOTIDE SEQUENCE [LARGE SCALE GENOMIC DNA]</scope>
    <source>
        <strain evidence="2">cv. 93-11</strain>
    </source>
</reference>
<dbReference type="EMBL" id="CM000132">
    <property type="protein sequence ID" value="EEC81481.1"/>
    <property type="molecule type" value="Genomic_DNA"/>
</dbReference>
<gene>
    <name evidence="1" type="ORF">OsI_24817</name>
</gene>
<protein>
    <submittedName>
        <fullName evidence="1">Uncharacterized protein</fullName>
    </submittedName>
</protein>
<proteinExistence type="predicted"/>
<dbReference type="Gramene" id="BGIOSGA025114-TA">
    <property type="protein sequence ID" value="BGIOSGA025114-PA"/>
    <property type="gene ID" value="BGIOSGA025114"/>
</dbReference>
<dbReference type="HOGENOM" id="CLU_2642464_0_0_1"/>
<dbReference type="Proteomes" id="UP000007015">
    <property type="component" value="Chromosome 7"/>
</dbReference>
<keyword evidence="2" id="KW-1185">Reference proteome</keyword>
<organism evidence="1 2">
    <name type="scientific">Oryza sativa subsp. indica</name>
    <name type="common">Rice</name>
    <dbReference type="NCBI Taxonomy" id="39946"/>
    <lineage>
        <taxon>Eukaryota</taxon>
        <taxon>Viridiplantae</taxon>
        <taxon>Streptophyta</taxon>
        <taxon>Embryophyta</taxon>
        <taxon>Tracheophyta</taxon>
        <taxon>Spermatophyta</taxon>
        <taxon>Magnoliopsida</taxon>
        <taxon>Liliopsida</taxon>
        <taxon>Poales</taxon>
        <taxon>Poaceae</taxon>
        <taxon>BOP clade</taxon>
        <taxon>Oryzoideae</taxon>
        <taxon>Oryzeae</taxon>
        <taxon>Oryzinae</taxon>
        <taxon>Oryza</taxon>
        <taxon>Oryza sativa</taxon>
    </lineage>
</organism>
<accession>B8B736</accession>
<name>B8B736_ORYSI</name>